<proteinExistence type="predicted"/>
<feature type="transmembrane region" description="Helical" evidence="1">
    <location>
        <begin position="134"/>
        <end position="158"/>
    </location>
</feature>
<accession>G8PEM0</accession>
<evidence type="ECO:0000313" key="3">
    <source>
        <dbReference type="Proteomes" id="UP000005444"/>
    </source>
</evidence>
<sequence length="171" mass="18323">MIGEKIMNTKRLTLLALLIALCVVGANIKVMGSVAFDSMPAFFGTLVLGPVLGGVLGLLGHLVSAGLSGFPLTLPVHLVIAGIMFLTMLAYGYLRKGVKGNTFIRVLISDVVAYAINVPLSLVFLYPILKQAVFAYFFPLTIASIANIVVAEIVFAVIRQARPKMIANFQK</sequence>
<organism evidence="2 3">
    <name type="scientific">Pediococcus claussenii (strain ATCC BAA-344 / DSM 14800 / JCM 18046 / KCTC 3811 / LMG 21948 / P06)</name>
    <dbReference type="NCBI Taxonomy" id="701521"/>
    <lineage>
        <taxon>Bacteria</taxon>
        <taxon>Bacillati</taxon>
        <taxon>Bacillota</taxon>
        <taxon>Bacilli</taxon>
        <taxon>Lactobacillales</taxon>
        <taxon>Lactobacillaceae</taxon>
        <taxon>Pediococcus</taxon>
    </lineage>
</organism>
<dbReference type="Gene3D" id="1.10.1760.20">
    <property type="match status" value="1"/>
</dbReference>
<evidence type="ECO:0000313" key="2">
    <source>
        <dbReference type="EMBL" id="AEV95629.1"/>
    </source>
</evidence>
<dbReference type="HOGENOM" id="CLU_115366_0_0_9"/>
<dbReference type="AlphaFoldDB" id="G8PEM0"/>
<name>G8PEM0_PEDCP</name>
<dbReference type="Pfam" id="PF12822">
    <property type="entry name" value="ECF_trnsprt"/>
    <property type="match status" value="1"/>
</dbReference>
<feature type="transmembrane region" description="Helical" evidence="1">
    <location>
        <begin position="106"/>
        <end position="128"/>
    </location>
</feature>
<feature type="transmembrane region" description="Helical" evidence="1">
    <location>
        <begin position="74"/>
        <end position="94"/>
    </location>
</feature>
<evidence type="ECO:0008006" key="4">
    <source>
        <dbReference type="Google" id="ProtNLM"/>
    </source>
</evidence>
<keyword evidence="1" id="KW-0472">Membrane</keyword>
<dbReference type="EMBL" id="CP003137">
    <property type="protein sequence ID" value="AEV95629.1"/>
    <property type="molecule type" value="Genomic_DNA"/>
</dbReference>
<dbReference type="InterPro" id="IPR024529">
    <property type="entry name" value="ECF_trnsprt_substrate-spec"/>
</dbReference>
<reference evidence="2 3" key="1">
    <citation type="journal article" date="2012" name="J. Bacteriol.">
        <title>Complete Genome Sequence of the Beer Spoilage Organism Pediococcus claussenii ATCC BAA-344T.</title>
        <authorList>
            <person name="Pittet V."/>
            <person name="Abegunde T."/>
            <person name="Marfleet T."/>
            <person name="Haakensen M."/>
            <person name="Morrow K."/>
            <person name="Jayaprakash T."/>
            <person name="Schroeder K."/>
            <person name="Trost B."/>
            <person name="Byrns S."/>
            <person name="Bergsveinson J."/>
            <person name="Kusalik A."/>
            <person name="Ziola B."/>
        </authorList>
    </citation>
    <scope>NUCLEOTIDE SEQUENCE [LARGE SCALE GENOMIC DNA]</scope>
    <source>
        <strain evidence="2 3">ATCC BAA-344</strain>
    </source>
</reference>
<protein>
    <recommendedName>
        <fullName evidence="4">ECF transporter S component</fullName>
    </recommendedName>
</protein>
<dbReference type="PATRIC" id="fig|701521.8.peg.1309"/>
<dbReference type="STRING" id="701521.PECL_1405"/>
<gene>
    <name evidence="2" type="ordered locus">PECL_1405</name>
</gene>
<evidence type="ECO:0000256" key="1">
    <source>
        <dbReference type="SAM" id="Phobius"/>
    </source>
</evidence>
<dbReference type="eggNOG" id="ENOG50332KJ">
    <property type="taxonomic scope" value="Bacteria"/>
</dbReference>
<feature type="transmembrane region" description="Helical" evidence="1">
    <location>
        <begin position="42"/>
        <end position="62"/>
    </location>
</feature>
<dbReference type="KEGG" id="pce:PECL_1405"/>
<dbReference type="GO" id="GO:0022857">
    <property type="term" value="F:transmembrane transporter activity"/>
    <property type="evidence" value="ECO:0007669"/>
    <property type="project" value="InterPro"/>
</dbReference>
<keyword evidence="1" id="KW-0812">Transmembrane</keyword>
<keyword evidence="3" id="KW-1185">Reference proteome</keyword>
<keyword evidence="1" id="KW-1133">Transmembrane helix</keyword>
<feature type="transmembrane region" description="Helical" evidence="1">
    <location>
        <begin position="12"/>
        <end position="30"/>
    </location>
</feature>
<dbReference type="Proteomes" id="UP000005444">
    <property type="component" value="Chromosome"/>
</dbReference>